<evidence type="ECO:0008006" key="5">
    <source>
        <dbReference type="Google" id="ProtNLM"/>
    </source>
</evidence>
<dbReference type="OrthoDB" id="271223at2"/>
<name>A3ZSY5_9BACT</name>
<dbReference type="AlphaFoldDB" id="A3ZSY5"/>
<dbReference type="HOGENOM" id="CLU_682703_0_0_0"/>
<dbReference type="EMBL" id="AANZ01000009">
    <property type="protein sequence ID" value="EAQ80411.1"/>
    <property type="molecule type" value="Genomic_DNA"/>
</dbReference>
<dbReference type="Pfam" id="PF05150">
    <property type="entry name" value="Legionella_OMP"/>
    <property type="match status" value="1"/>
</dbReference>
<evidence type="ECO:0000313" key="3">
    <source>
        <dbReference type="EMBL" id="EAQ80411.1"/>
    </source>
</evidence>
<dbReference type="TCDB" id="1.B.57.2.2">
    <property type="family name" value="the legionella major-outer membrane protein (lm-omp) family"/>
</dbReference>
<dbReference type="eggNOG" id="ENOG502ZJGS">
    <property type="taxonomic scope" value="Bacteria"/>
</dbReference>
<feature type="chain" id="PRO_5002664070" description="Secreted protein" evidence="2">
    <location>
        <begin position="23"/>
        <end position="403"/>
    </location>
</feature>
<sequence length="403" mass="43249">MSFTRLLAVALLIGVFTTAAFAESAHNVGGARSNAQPQRLRQPAVARPMTTAPKRTASPQSVAMIATNDHVAPVSYHATTMMPTETTYSPGDSRMMTGEDMSGGCMDECVPCRSNWYAGFEATFLAPRFSENPAYNLMQSDGASFESYQQVEFESKMAFAPRVFTGVQLNDNIGFQATWWRFSHDPASITAQPPADGFGRITPPLFGDVDTSTTIPGETFTANSGLTAYTIDLELTKKGCFSCWNFGVAGGVRYAEINQSYLSQTVDAAGTLAGQIDYQHGLSGFGPTLSMFASVPVAPCWSLFTRGRGSLLFGDAHSNLNAGEDLDLTTPFTTTSTSSRDDLLSIGELQLGLQWSGGQTCRIWKPFATVAMEGQFWNGVGNATSEEGNVGFFGVVTSVGVNW</sequence>
<protein>
    <recommendedName>
        <fullName evidence="5">Secreted protein</fullName>
    </recommendedName>
</protein>
<feature type="signal peptide" evidence="2">
    <location>
        <begin position="1"/>
        <end position="22"/>
    </location>
</feature>
<gene>
    <name evidence="3" type="ORF">DSM3645_11217</name>
</gene>
<evidence type="ECO:0000256" key="1">
    <source>
        <dbReference type="SAM" id="MobiDB-lite"/>
    </source>
</evidence>
<organism evidence="3 4">
    <name type="scientific">Blastopirellula marina DSM 3645</name>
    <dbReference type="NCBI Taxonomy" id="314230"/>
    <lineage>
        <taxon>Bacteria</taxon>
        <taxon>Pseudomonadati</taxon>
        <taxon>Planctomycetota</taxon>
        <taxon>Planctomycetia</taxon>
        <taxon>Pirellulales</taxon>
        <taxon>Pirellulaceae</taxon>
        <taxon>Blastopirellula</taxon>
    </lineage>
</organism>
<proteinExistence type="predicted"/>
<dbReference type="RefSeq" id="WP_002655840.1">
    <property type="nucleotide sequence ID" value="NZ_CH672377.1"/>
</dbReference>
<reference evidence="3 4" key="1">
    <citation type="submission" date="2006-02" db="EMBL/GenBank/DDBJ databases">
        <authorList>
            <person name="Amann R."/>
            <person name="Ferriera S."/>
            <person name="Johnson J."/>
            <person name="Kravitz S."/>
            <person name="Halpern A."/>
            <person name="Remington K."/>
            <person name="Beeson K."/>
            <person name="Tran B."/>
            <person name="Rogers Y.-H."/>
            <person name="Friedman R."/>
            <person name="Venter J.C."/>
        </authorList>
    </citation>
    <scope>NUCLEOTIDE SEQUENCE [LARGE SCALE GENOMIC DNA]</scope>
    <source>
        <strain evidence="3 4">DSM 3645</strain>
    </source>
</reference>
<keyword evidence="2" id="KW-0732">Signal</keyword>
<evidence type="ECO:0000256" key="2">
    <source>
        <dbReference type="SAM" id="SignalP"/>
    </source>
</evidence>
<dbReference type="Proteomes" id="UP000004358">
    <property type="component" value="Unassembled WGS sequence"/>
</dbReference>
<dbReference type="InterPro" id="IPR007825">
    <property type="entry name" value="Major_OMP_Legionella"/>
</dbReference>
<accession>A3ZSY5</accession>
<comment type="caution">
    <text evidence="3">The sequence shown here is derived from an EMBL/GenBank/DDBJ whole genome shotgun (WGS) entry which is preliminary data.</text>
</comment>
<evidence type="ECO:0000313" key="4">
    <source>
        <dbReference type="Proteomes" id="UP000004358"/>
    </source>
</evidence>
<feature type="region of interest" description="Disordered" evidence="1">
    <location>
        <begin position="28"/>
        <end position="58"/>
    </location>
</feature>